<evidence type="ECO:0000313" key="2">
    <source>
        <dbReference type="Proteomes" id="UP000070121"/>
    </source>
</evidence>
<accession>A0A135V5M6</accession>
<evidence type="ECO:0000313" key="1">
    <source>
        <dbReference type="EMBL" id="KXH67925.1"/>
    </source>
</evidence>
<gene>
    <name evidence="1" type="ORF">CSAL01_01094</name>
</gene>
<dbReference type="Proteomes" id="UP000070121">
    <property type="component" value="Unassembled WGS sequence"/>
</dbReference>
<keyword evidence="2" id="KW-1185">Reference proteome</keyword>
<reference evidence="1 2" key="1">
    <citation type="submission" date="2014-02" db="EMBL/GenBank/DDBJ databases">
        <title>The genome sequence of Colletotrichum salicis CBS 607.94.</title>
        <authorList>
            <person name="Baroncelli R."/>
            <person name="Thon M.R."/>
        </authorList>
    </citation>
    <scope>NUCLEOTIDE SEQUENCE [LARGE SCALE GENOMIC DNA]</scope>
    <source>
        <strain evidence="1 2">CBS 607.94</strain>
    </source>
</reference>
<comment type="caution">
    <text evidence="1">The sequence shown here is derived from an EMBL/GenBank/DDBJ whole genome shotgun (WGS) entry which is preliminary data.</text>
</comment>
<dbReference type="EMBL" id="JFFI01000400">
    <property type="protein sequence ID" value="KXH67925.1"/>
    <property type="molecule type" value="Genomic_DNA"/>
</dbReference>
<proteinExistence type="predicted"/>
<protein>
    <submittedName>
        <fullName evidence="1">Uncharacterized protein</fullName>
    </submittedName>
</protein>
<dbReference type="AlphaFoldDB" id="A0A135V5M6"/>
<sequence>MDPITSKILQCCTEFNTISDQWEFAKDTWVMRGAGIQTASSSDVPPLEYLLDWKASLVTASSRFKIWVESINFFGEPHSAPNLGANFKKLPAELTHALNGKNLDGKPGPASKEDVDKIIKEIMDRSLLCKGDVLLLTADPVATKLFAEWAKGNLLVLFGQPVPPPNNPK</sequence>
<organism evidence="1 2">
    <name type="scientific">Colletotrichum salicis</name>
    <dbReference type="NCBI Taxonomy" id="1209931"/>
    <lineage>
        <taxon>Eukaryota</taxon>
        <taxon>Fungi</taxon>
        <taxon>Dikarya</taxon>
        <taxon>Ascomycota</taxon>
        <taxon>Pezizomycotina</taxon>
        <taxon>Sordariomycetes</taxon>
        <taxon>Hypocreomycetidae</taxon>
        <taxon>Glomerellales</taxon>
        <taxon>Glomerellaceae</taxon>
        <taxon>Colletotrichum</taxon>
        <taxon>Colletotrichum acutatum species complex</taxon>
    </lineage>
</organism>
<name>A0A135V5M6_9PEZI</name>